<organism evidence="11 12">
    <name type="scientific">Tolypocladium ophioglossoides (strain CBS 100239)</name>
    <name type="common">Snaketongue truffleclub</name>
    <name type="synonym">Elaphocordyceps ophioglossoides</name>
    <dbReference type="NCBI Taxonomy" id="1163406"/>
    <lineage>
        <taxon>Eukaryota</taxon>
        <taxon>Fungi</taxon>
        <taxon>Dikarya</taxon>
        <taxon>Ascomycota</taxon>
        <taxon>Pezizomycotina</taxon>
        <taxon>Sordariomycetes</taxon>
        <taxon>Hypocreomycetidae</taxon>
        <taxon>Hypocreales</taxon>
        <taxon>Ophiocordycipitaceae</taxon>
        <taxon>Tolypocladium</taxon>
    </lineage>
</organism>
<feature type="domain" description="Protein kinase" evidence="10">
    <location>
        <begin position="1"/>
        <end position="251"/>
    </location>
</feature>
<gene>
    <name evidence="11" type="ORF">TOPH_09299</name>
</gene>
<dbReference type="InterPro" id="IPR011009">
    <property type="entry name" value="Kinase-like_dom_sf"/>
</dbReference>
<feature type="unsure residue" description="E or Q" evidence="11">
    <location>
        <position position="21"/>
    </location>
</feature>
<evidence type="ECO:0000256" key="9">
    <source>
        <dbReference type="ARBA" id="ARBA00048679"/>
    </source>
</evidence>
<comment type="subunit">
    <text evidence="2">Component of the EKC/KEOPS complex composed of at least BUD32, CGI121, GON7, KAE1 and PCC1; the whole complex dimerizes.</text>
</comment>
<dbReference type="PANTHER" id="PTHR44167">
    <property type="entry name" value="OVARIAN-SPECIFIC SERINE/THREONINE-PROTEIN KINASE LOK-RELATED"/>
    <property type="match status" value="1"/>
</dbReference>
<comment type="catalytic activity">
    <reaction evidence="8">
        <text>L-threonyl-[protein] + ATP = O-phospho-L-threonyl-[protein] + ADP + H(+)</text>
        <dbReference type="Rhea" id="RHEA:46608"/>
        <dbReference type="Rhea" id="RHEA-COMP:11060"/>
        <dbReference type="Rhea" id="RHEA-COMP:11605"/>
        <dbReference type="ChEBI" id="CHEBI:15378"/>
        <dbReference type="ChEBI" id="CHEBI:30013"/>
        <dbReference type="ChEBI" id="CHEBI:30616"/>
        <dbReference type="ChEBI" id="CHEBI:61977"/>
        <dbReference type="ChEBI" id="CHEBI:456216"/>
        <dbReference type="EC" id="2.7.11.1"/>
    </reaction>
</comment>
<dbReference type="GO" id="GO:0044773">
    <property type="term" value="P:mitotic DNA damage checkpoint signaling"/>
    <property type="evidence" value="ECO:0007669"/>
    <property type="project" value="TreeGrafter"/>
</dbReference>
<evidence type="ECO:0000256" key="4">
    <source>
        <dbReference type="ARBA" id="ARBA00013948"/>
    </source>
</evidence>
<dbReference type="InterPro" id="IPR000719">
    <property type="entry name" value="Prot_kinase_dom"/>
</dbReference>
<protein>
    <recommendedName>
        <fullName evidence="5">EKC/KEOPS complex subunit BUD32</fullName>
        <ecNumber evidence="3">2.7.11.1</ecNumber>
    </recommendedName>
    <alternativeName>
        <fullName evidence="6 7">Atypical Serine/threonine protein kinase BUD32</fullName>
    </alternativeName>
    <alternativeName>
        <fullName evidence="4">EKC/KEOPS complex subunit bud32</fullName>
    </alternativeName>
</protein>
<dbReference type="SUPFAM" id="SSF56112">
    <property type="entry name" value="Protein kinase-like (PK-like)"/>
    <property type="match status" value="1"/>
</dbReference>
<evidence type="ECO:0000256" key="7">
    <source>
        <dbReference type="ARBA" id="ARBA00033194"/>
    </source>
</evidence>
<dbReference type="GO" id="GO:0005634">
    <property type="term" value="C:nucleus"/>
    <property type="evidence" value="ECO:0007669"/>
    <property type="project" value="TreeGrafter"/>
</dbReference>
<dbReference type="Proteomes" id="UP000036947">
    <property type="component" value="Unassembled WGS sequence"/>
</dbReference>
<dbReference type="PANTHER" id="PTHR44167:SF24">
    <property type="entry name" value="SERINE_THREONINE-PROTEIN KINASE CHK2"/>
    <property type="match status" value="1"/>
</dbReference>
<dbReference type="GO" id="GO:0005524">
    <property type="term" value="F:ATP binding"/>
    <property type="evidence" value="ECO:0007669"/>
    <property type="project" value="InterPro"/>
</dbReference>
<proteinExistence type="predicted"/>
<keyword evidence="11" id="KW-0808">Transferase</keyword>
<comment type="catalytic activity">
    <reaction evidence="9">
        <text>L-seryl-[protein] + ATP = O-phospho-L-seryl-[protein] + ADP + H(+)</text>
        <dbReference type="Rhea" id="RHEA:17989"/>
        <dbReference type="Rhea" id="RHEA-COMP:9863"/>
        <dbReference type="Rhea" id="RHEA-COMP:11604"/>
        <dbReference type="ChEBI" id="CHEBI:15378"/>
        <dbReference type="ChEBI" id="CHEBI:29999"/>
        <dbReference type="ChEBI" id="CHEBI:30616"/>
        <dbReference type="ChEBI" id="CHEBI:83421"/>
        <dbReference type="ChEBI" id="CHEBI:456216"/>
        <dbReference type="EC" id="2.7.11.1"/>
    </reaction>
</comment>
<comment type="caution">
    <text evidence="11">The sequence shown here is derived from an EMBL/GenBank/DDBJ whole genome shotgun (WGS) entry which is preliminary data.</text>
</comment>
<evidence type="ECO:0000256" key="8">
    <source>
        <dbReference type="ARBA" id="ARBA00047899"/>
    </source>
</evidence>
<dbReference type="InterPro" id="IPR008266">
    <property type="entry name" value="Tyr_kinase_AS"/>
</dbReference>
<dbReference type="STRING" id="1163406.A0A0L0MTU2"/>
<evidence type="ECO:0000259" key="10">
    <source>
        <dbReference type="PROSITE" id="PS50011"/>
    </source>
</evidence>
<dbReference type="EC" id="2.7.11.1" evidence="3"/>
<comment type="function">
    <text evidence="1">Component of the EKC/KEOPS complex that is required for the formation of a threonylcarbamoyl group on adenosine at position 37 (t(6)A37) in tRNAs that read codons beginning with adenine. The complex is probably involved in the transfer of the threonylcarbamoyl moiety of threonylcarbamoyl-AMP (TC-AMP) to the N6 group of A37. BUD32 has ATPase activity in the context of the EKC/KEOPS complex and likely plays a supporting role to the catalytic subunit KAE1. The EKC/KEOPS complex also promotes both telomere uncapping and telomere elongation. The complex is required for efficient recruitment of transcriptional coactivators.</text>
</comment>
<evidence type="ECO:0000256" key="5">
    <source>
        <dbReference type="ARBA" id="ARBA00019973"/>
    </source>
</evidence>
<dbReference type="Pfam" id="PF00069">
    <property type="entry name" value="Pkinase"/>
    <property type="match status" value="1"/>
</dbReference>
<evidence type="ECO:0000256" key="2">
    <source>
        <dbReference type="ARBA" id="ARBA00011534"/>
    </source>
</evidence>
<evidence type="ECO:0000313" key="11">
    <source>
        <dbReference type="EMBL" id="KND85219.1"/>
    </source>
</evidence>
<dbReference type="OrthoDB" id="1668230at2759"/>
<evidence type="ECO:0000313" key="12">
    <source>
        <dbReference type="Proteomes" id="UP000036947"/>
    </source>
</evidence>
<sequence length="251" mass="27787">MLDCGSSGIIDRVSPGVALKEPIIYLGQTEVDKRIANCFSVERQILKRLGHHPRIGDGILLAEASHGNLQAYLDSHPSTNLGQRLTWCRQVAEAIDYIHSCGIIHSDLRPANLLVHEITPGARDLQLCDFGGSVCQELGLDGFSLPDGPFYNPVFKNESSTLLDLFGMGSIFYTILTGTWPYKTSPGRFASIDDRLDWEERIVYPNFKAEKFPDVGHLPGGNVILKCWMRQFATARDALTALEEALLGLEE</sequence>
<accession>A0A0L0MTU2</accession>
<dbReference type="EMBL" id="LFRF01000158">
    <property type="protein sequence ID" value="KND85219.1"/>
    <property type="molecule type" value="Genomic_DNA"/>
</dbReference>
<dbReference type="SMART" id="SM00220">
    <property type="entry name" value="S_TKc"/>
    <property type="match status" value="1"/>
</dbReference>
<dbReference type="PROSITE" id="PS00109">
    <property type="entry name" value="PROTEIN_KINASE_TYR"/>
    <property type="match status" value="1"/>
</dbReference>
<name>A0A0L0MTU2_TOLOC</name>
<reference evidence="11 12" key="1">
    <citation type="journal article" date="2015" name="BMC Genomics">
        <title>The genome of the truffle-parasite Tolypocladium ophioglossoides and the evolution of antifungal peptaibiotics.</title>
        <authorList>
            <person name="Quandt C.A."/>
            <person name="Bushley K.E."/>
            <person name="Spatafora J.W."/>
        </authorList>
    </citation>
    <scope>NUCLEOTIDE SEQUENCE [LARGE SCALE GENOMIC DNA]</scope>
    <source>
        <strain evidence="11 12">CBS 100239</strain>
    </source>
</reference>
<evidence type="ECO:0000256" key="6">
    <source>
        <dbReference type="ARBA" id="ARBA00030980"/>
    </source>
</evidence>
<dbReference type="PROSITE" id="PS50011">
    <property type="entry name" value="PROTEIN_KINASE_DOM"/>
    <property type="match status" value="1"/>
</dbReference>
<dbReference type="AlphaFoldDB" id="A0A0L0MTU2"/>
<dbReference type="Gene3D" id="1.10.510.10">
    <property type="entry name" value="Transferase(Phosphotransferase) domain 1"/>
    <property type="match status" value="1"/>
</dbReference>
<keyword evidence="11" id="KW-0418">Kinase</keyword>
<evidence type="ECO:0000256" key="3">
    <source>
        <dbReference type="ARBA" id="ARBA00012513"/>
    </source>
</evidence>
<evidence type="ECO:0000256" key="1">
    <source>
        <dbReference type="ARBA" id="ARBA00003747"/>
    </source>
</evidence>
<dbReference type="GO" id="GO:0004674">
    <property type="term" value="F:protein serine/threonine kinase activity"/>
    <property type="evidence" value="ECO:0007669"/>
    <property type="project" value="UniProtKB-EC"/>
</dbReference>
<keyword evidence="12" id="KW-1185">Reference proteome</keyword>